<proteinExistence type="predicted"/>
<evidence type="ECO:0000313" key="1">
    <source>
        <dbReference type="EMBL" id="KYF70871.1"/>
    </source>
</evidence>
<comment type="caution">
    <text evidence="1">The sequence shown here is derived from an EMBL/GenBank/DDBJ whole genome shotgun (WGS) entry which is preliminary data.</text>
</comment>
<protein>
    <submittedName>
        <fullName evidence="1">Uncharacterized protein</fullName>
    </submittedName>
</protein>
<dbReference type="AlphaFoldDB" id="A0A150QSC0"/>
<gene>
    <name evidence="1" type="ORF">BE15_30665</name>
</gene>
<dbReference type="Proteomes" id="UP000075260">
    <property type="component" value="Unassembled WGS sequence"/>
</dbReference>
<dbReference type="SUPFAM" id="SSF55486">
    <property type="entry name" value="Metalloproteases ('zincins'), catalytic domain"/>
    <property type="match status" value="1"/>
</dbReference>
<sequence>MGQGAQVVPLQVVLQVLKGTYIDPSKGTSGQETPLPPHRWEVQQVKTPTVLVRSTLSDTAGLSKIVKAPELTAAKADETWFLSLRPELTDAEVATVRSVGEVWIDLDKNQWVVLDSFPEIEKRKLLRIPLWTSRWKARLGGFQVSLGKDFAKEGTLRTDELTSPTGTLTSPWAIQVDFGWLRTYVRFQYYDVKQKKTLFVPPGVCLQALGSKLHPTKLTAARGRVGGGTRIDDDGTIFVLHERTMEGSADVDLGFDNRFLQETVVDLAASTDAKSAADARLVRRFPGPSEPEAFYLLPNAWSSIGMEARIGTGARAKWTALRPTPKGAAKPVTLDTDKTKQLIFHLDDIVLTDHTAGPVTIRKEARITIFDRRLRFRGPFDAVMVPLWASKLAENYCRAEEVFCTDGNTWKDLAFVINHEADFFVLREGRVTGTLGTTRFLGARKAEARAPENPIGNFLNGYPHLDNEGTVELHLFPDAYPGPYTAADEGKFLEDHPKAKLCHLLVYVPLKVVKDPIDPVTSMQPVFQMLLDAAERWDAAHPSSGASGKKDYVVIPEGGVKDNTRVVKLRHFYGNRTDGKHKFTINAAKTNKIDGKPFNRSFVQGKTMSLILAGAGPVPNSMGEDAGDKIGLMRFTLAHELGHVMGLPDEYAEDIDLEKLNVEQLKSDPHVDPSVPRFGQRDPAYPFYGDLHGMQQTNRLPRQRYNWHHIAFLNDGAKAQLPEGPYVGAYPTFRGGATHKMAGGNKDHPWKPVAQGKTKNGRATVVLYATGDDEATVERMFPRPEDNKKEPGEWMNGIAVVRTKLWFNFVASTAGDFADHVARWTILRDRFYARMFNAEVKSRQRFFLDGPPKARLPRIAVVFQPLIEYGPLPNPKQGYSPPNVTEADADVVVNVVFQSGTGAPAPPKKAPKTGANRLTIDSSAVGLSILRFVLGVAPTPPATVPSNAAITTVDLDQVVRKVEELMNCGKGTYDVKAMP</sequence>
<reference evidence="1 2" key="1">
    <citation type="submission" date="2014-02" db="EMBL/GenBank/DDBJ databases">
        <title>The small core and large imbalanced accessory genome model reveals a collaborative survival strategy of Sorangium cellulosum strains in nature.</title>
        <authorList>
            <person name="Han K."/>
            <person name="Peng R."/>
            <person name="Blom J."/>
            <person name="Li Y.-Z."/>
        </authorList>
    </citation>
    <scope>NUCLEOTIDE SEQUENCE [LARGE SCALE GENOMIC DNA]</scope>
    <source>
        <strain evidence="1 2">So0008-312</strain>
    </source>
</reference>
<name>A0A150QSC0_SORCE</name>
<dbReference type="EMBL" id="JEMA01000372">
    <property type="protein sequence ID" value="KYF70871.1"/>
    <property type="molecule type" value="Genomic_DNA"/>
</dbReference>
<organism evidence="1 2">
    <name type="scientific">Sorangium cellulosum</name>
    <name type="common">Polyangium cellulosum</name>
    <dbReference type="NCBI Taxonomy" id="56"/>
    <lineage>
        <taxon>Bacteria</taxon>
        <taxon>Pseudomonadati</taxon>
        <taxon>Myxococcota</taxon>
        <taxon>Polyangia</taxon>
        <taxon>Polyangiales</taxon>
        <taxon>Polyangiaceae</taxon>
        <taxon>Sorangium</taxon>
    </lineage>
</organism>
<evidence type="ECO:0000313" key="2">
    <source>
        <dbReference type="Proteomes" id="UP000075260"/>
    </source>
</evidence>
<accession>A0A150QSC0</accession>